<reference evidence="1 2" key="1">
    <citation type="journal article" date="2015" name="Nature">
        <title>rRNA introns, odd ribosomes, and small enigmatic genomes across a large radiation of phyla.</title>
        <authorList>
            <person name="Brown C.T."/>
            <person name="Hug L.A."/>
            <person name="Thomas B.C."/>
            <person name="Sharon I."/>
            <person name="Castelle C.J."/>
            <person name="Singh A."/>
            <person name="Wilkins M.J."/>
            <person name="Williams K.H."/>
            <person name="Banfield J.F."/>
        </authorList>
    </citation>
    <scope>NUCLEOTIDE SEQUENCE [LARGE SCALE GENOMIC DNA]</scope>
</reference>
<accession>A0A0G0PPY8</accession>
<comment type="caution">
    <text evidence="1">The sequence shown here is derived from an EMBL/GenBank/DDBJ whole genome shotgun (WGS) entry which is preliminary data.</text>
</comment>
<organism evidence="1 2">
    <name type="scientific">Candidatus Woesebacteria bacterium GW2011_GWB1_39_12</name>
    <dbReference type="NCBI Taxonomy" id="1618574"/>
    <lineage>
        <taxon>Bacteria</taxon>
        <taxon>Candidatus Woeseibacteriota</taxon>
    </lineage>
</organism>
<evidence type="ECO:0000313" key="2">
    <source>
        <dbReference type="Proteomes" id="UP000033881"/>
    </source>
</evidence>
<dbReference type="Proteomes" id="UP000033881">
    <property type="component" value="Unassembled WGS sequence"/>
</dbReference>
<dbReference type="AlphaFoldDB" id="A0A0G0PPY8"/>
<dbReference type="STRING" id="1618574.UT24_C0015G0038"/>
<protein>
    <submittedName>
        <fullName evidence="1">Uncharacterized protein</fullName>
    </submittedName>
</protein>
<sequence length="204" mass="24268">MKEITFQELIELNYALKWLQTLRNFSVLSDSVEDVHGNNLHRRLKEFAGQFELEKIECENPKCILPKCNSDISMNVVFVPTFPGIVALCANCRQQFTFFDGEVIKIEHKPWSSERILLHNDFKNKPGWMQYLTAVWDVENCQYTQVEMVEPLVDVARRFGDLWSIDYLSFDEIKKWQMSPRGAEYWHHNKFPIRFTRSWKEGLR</sequence>
<gene>
    <name evidence="1" type="ORF">UT24_C0015G0038</name>
</gene>
<name>A0A0G0PPY8_9BACT</name>
<evidence type="ECO:0000313" key="1">
    <source>
        <dbReference type="EMBL" id="KKR00230.1"/>
    </source>
</evidence>
<proteinExistence type="predicted"/>
<dbReference type="EMBL" id="LBWB01000015">
    <property type="protein sequence ID" value="KKR00230.1"/>
    <property type="molecule type" value="Genomic_DNA"/>
</dbReference>